<gene>
    <name evidence="8 10" type="primary">hisC</name>
    <name evidence="10" type="ORF">RUMOBE_00287</name>
</gene>
<dbReference type="Pfam" id="PF00155">
    <property type="entry name" value="Aminotran_1_2"/>
    <property type="match status" value="1"/>
</dbReference>
<dbReference type="UniPathway" id="UPA00031">
    <property type="reaction ID" value="UER00012"/>
</dbReference>
<dbReference type="GO" id="GO:0004400">
    <property type="term" value="F:histidinol-phosphate transaminase activity"/>
    <property type="evidence" value="ECO:0007669"/>
    <property type="project" value="UniProtKB-UniRule"/>
</dbReference>
<dbReference type="eggNOG" id="COG0079">
    <property type="taxonomic scope" value="Bacteria"/>
</dbReference>
<comment type="cofactor">
    <cofactor evidence="1 8">
        <name>pyridoxal 5'-phosphate</name>
        <dbReference type="ChEBI" id="CHEBI:597326"/>
    </cofactor>
</comment>
<keyword evidence="5 8" id="KW-0808">Transferase</keyword>
<keyword evidence="8" id="KW-0368">Histidine biosynthesis</keyword>
<dbReference type="HOGENOM" id="CLU_017584_3_0_9"/>
<dbReference type="PANTHER" id="PTHR43643:SF3">
    <property type="entry name" value="HISTIDINOL-PHOSPHATE AMINOTRANSFERASE"/>
    <property type="match status" value="1"/>
</dbReference>
<dbReference type="EMBL" id="AAVO02000001">
    <property type="protein sequence ID" value="EDM89164.1"/>
    <property type="molecule type" value="Genomic_DNA"/>
</dbReference>
<keyword evidence="4 8" id="KW-0032">Aminotransferase</keyword>
<dbReference type="InterPro" id="IPR005861">
    <property type="entry name" value="HisP_aminotrans"/>
</dbReference>
<dbReference type="EC" id="2.6.1.9" evidence="8"/>
<comment type="caution">
    <text evidence="10">The sequence shown here is derived from an EMBL/GenBank/DDBJ whole genome shotgun (WGS) entry which is preliminary data.</text>
</comment>
<feature type="domain" description="Aminotransferase class I/classII large" evidence="9">
    <location>
        <begin position="25"/>
        <end position="346"/>
    </location>
</feature>
<dbReference type="PANTHER" id="PTHR43643">
    <property type="entry name" value="HISTIDINOL-PHOSPHATE AMINOTRANSFERASE 2"/>
    <property type="match status" value="1"/>
</dbReference>
<keyword evidence="8" id="KW-0028">Amino-acid biosynthesis</keyword>
<dbReference type="GO" id="GO:0000105">
    <property type="term" value="P:L-histidine biosynthetic process"/>
    <property type="evidence" value="ECO:0007669"/>
    <property type="project" value="UniProtKB-UniRule"/>
</dbReference>
<protein>
    <recommendedName>
        <fullName evidence="8">Histidinol-phosphate aminotransferase</fullName>
        <ecNumber evidence="8">2.6.1.9</ecNumber>
    </recommendedName>
    <alternativeName>
        <fullName evidence="8">Imidazole acetol-phosphate transaminase</fullName>
    </alternativeName>
</protein>
<dbReference type="InterPro" id="IPR015424">
    <property type="entry name" value="PyrdxlP-dep_Trfase"/>
</dbReference>
<dbReference type="PROSITE" id="PS00599">
    <property type="entry name" value="AA_TRANSFER_CLASS_2"/>
    <property type="match status" value="1"/>
</dbReference>
<evidence type="ECO:0000313" key="11">
    <source>
        <dbReference type="Proteomes" id="UP000006002"/>
    </source>
</evidence>
<evidence type="ECO:0000256" key="4">
    <source>
        <dbReference type="ARBA" id="ARBA00022576"/>
    </source>
</evidence>
<feature type="modified residue" description="N6-(pyridoxal phosphate)lysine" evidence="8">
    <location>
        <position position="211"/>
    </location>
</feature>
<dbReference type="SUPFAM" id="SSF53383">
    <property type="entry name" value="PLP-dependent transferases"/>
    <property type="match status" value="1"/>
</dbReference>
<evidence type="ECO:0000256" key="2">
    <source>
        <dbReference type="ARBA" id="ARBA00005011"/>
    </source>
</evidence>
<dbReference type="InterPro" id="IPR004839">
    <property type="entry name" value="Aminotransferase_I/II_large"/>
</dbReference>
<dbReference type="HAMAP" id="MF_01023">
    <property type="entry name" value="HisC_aminotrans_2"/>
    <property type="match status" value="1"/>
</dbReference>
<evidence type="ECO:0000256" key="6">
    <source>
        <dbReference type="ARBA" id="ARBA00022898"/>
    </source>
</evidence>
<keyword evidence="6 8" id="KW-0663">Pyridoxal phosphate</keyword>
<evidence type="ECO:0000256" key="1">
    <source>
        <dbReference type="ARBA" id="ARBA00001933"/>
    </source>
</evidence>
<evidence type="ECO:0000256" key="3">
    <source>
        <dbReference type="ARBA" id="ARBA00011738"/>
    </source>
</evidence>
<dbReference type="GO" id="GO:0030170">
    <property type="term" value="F:pyridoxal phosphate binding"/>
    <property type="evidence" value="ECO:0007669"/>
    <property type="project" value="InterPro"/>
</dbReference>
<dbReference type="InterPro" id="IPR015421">
    <property type="entry name" value="PyrdxlP-dep_Trfase_major"/>
</dbReference>
<dbReference type="Gene3D" id="3.40.640.10">
    <property type="entry name" value="Type I PLP-dependent aspartate aminotransferase-like (Major domain)"/>
    <property type="match status" value="1"/>
</dbReference>
<reference evidence="10 11" key="2">
    <citation type="submission" date="2007-04" db="EMBL/GenBank/DDBJ databases">
        <title>Draft genome sequence of Ruminococcus obeum (ATCC 29174).</title>
        <authorList>
            <person name="Sudarsanam P."/>
            <person name="Ley R."/>
            <person name="Guruge J."/>
            <person name="Turnbaugh P.J."/>
            <person name="Mahowald M."/>
            <person name="Liep D."/>
            <person name="Gordon J."/>
        </authorList>
    </citation>
    <scope>NUCLEOTIDE SEQUENCE [LARGE SCALE GENOMIC DNA]</scope>
    <source>
        <strain evidence="10 11">ATCC 29174</strain>
    </source>
</reference>
<dbReference type="Gene3D" id="3.90.1150.10">
    <property type="entry name" value="Aspartate Aminotransferase, domain 1"/>
    <property type="match status" value="1"/>
</dbReference>
<dbReference type="AlphaFoldDB" id="A5ZMS0"/>
<dbReference type="InterPro" id="IPR050106">
    <property type="entry name" value="HistidinolP_aminotransfase"/>
</dbReference>
<dbReference type="NCBIfam" id="TIGR01141">
    <property type="entry name" value="hisC"/>
    <property type="match status" value="1"/>
</dbReference>
<dbReference type="Proteomes" id="UP000006002">
    <property type="component" value="Unassembled WGS sequence"/>
</dbReference>
<comment type="subunit">
    <text evidence="3 8">Homodimer.</text>
</comment>
<sequence>MKMGNWENNIRKVVPYTPGEQPNQTDMIKLNTNENPYPPAPGVTEVLRNTDTDALRLYPDPAAKDLVHAIAGEYGLQDDQVFVGVGSDDVLAMSFLTFFNSKKPILFPDITYSFYDVWAELFRIPYERPALDEYFHIKKEDYFRENGGIIFPNPNAPTGVSLPLSDIEDIVEHNQDVIVIVDEAYVDFGTQSALPLIEKYENLLVVQTFSKSRSMAGMRIGFALACPKLIKYLNDVKYSFNSYTMNRTSIAAGVAAIKDQEYFLETCGKIIETREWTKKELRKLGFYFEESKANFIFAAHKNCPAEKLFQALREQHIYVRYFPGGRTGNHLRITIGTRNEMEVFINFVREYLKKENLWKF</sequence>
<evidence type="ECO:0000256" key="5">
    <source>
        <dbReference type="ARBA" id="ARBA00022679"/>
    </source>
</evidence>
<comment type="similarity">
    <text evidence="8">Belongs to the class-II pyridoxal-phosphate-dependent aminotransferase family. Histidinol-phosphate aminotransferase subfamily.</text>
</comment>
<evidence type="ECO:0000259" key="9">
    <source>
        <dbReference type="Pfam" id="PF00155"/>
    </source>
</evidence>
<dbReference type="InterPro" id="IPR015422">
    <property type="entry name" value="PyrdxlP-dep_Trfase_small"/>
</dbReference>
<proteinExistence type="inferred from homology"/>
<organism evidence="10 11">
    <name type="scientific">Blautia obeum ATCC 29174</name>
    <dbReference type="NCBI Taxonomy" id="411459"/>
    <lineage>
        <taxon>Bacteria</taxon>
        <taxon>Bacillati</taxon>
        <taxon>Bacillota</taxon>
        <taxon>Clostridia</taxon>
        <taxon>Lachnospirales</taxon>
        <taxon>Lachnospiraceae</taxon>
        <taxon>Blautia</taxon>
    </lineage>
</organism>
<evidence type="ECO:0000256" key="7">
    <source>
        <dbReference type="ARBA" id="ARBA00047481"/>
    </source>
</evidence>
<accession>A5ZMS0</accession>
<evidence type="ECO:0000313" key="10">
    <source>
        <dbReference type="EMBL" id="EDM89164.1"/>
    </source>
</evidence>
<dbReference type="CDD" id="cd00609">
    <property type="entry name" value="AAT_like"/>
    <property type="match status" value="1"/>
</dbReference>
<dbReference type="InterPro" id="IPR001917">
    <property type="entry name" value="Aminotrans_II_pyridoxalP_BS"/>
</dbReference>
<evidence type="ECO:0000256" key="8">
    <source>
        <dbReference type="HAMAP-Rule" id="MF_01023"/>
    </source>
</evidence>
<name>A5ZMS0_9FIRM</name>
<comment type="pathway">
    <text evidence="2 8">Amino-acid biosynthesis; L-histidine biosynthesis; L-histidine from 5-phospho-alpha-D-ribose 1-diphosphate: step 7/9.</text>
</comment>
<reference evidence="10 11" key="1">
    <citation type="submission" date="2007-03" db="EMBL/GenBank/DDBJ databases">
        <authorList>
            <person name="Fulton L."/>
            <person name="Clifton S."/>
            <person name="Fulton B."/>
            <person name="Xu J."/>
            <person name="Minx P."/>
            <person name="Pepin K.H."/>
            <person name="Johnson M."/>
            <person name="Thiruvilangam P."/>
            <person name="Bhonagiri V."/>
            <person name="Nash W.E."/>
            <person name="Mardis E.R."/>
            <person name="Wilson R.K."/>
        </authorList>
    </citation>
    <scope>NUCLEOTIDE SEQUENCE [LARGE SCALE GENOMIC DNA]</scope>
    <source>
        <strain evidence="10 11">ATCC 29174</strain>
    </source>
</reference>
<comment type="catalytic activity">
    <reaction evidence="7 8">
        <text>L-histidinol phosphate + 2-oxoglutarate = 3-(imidazol-4-yl)-2-oxopropyl phosphate + L-glutamate</text>
        <dbReference type="Rhea" id="RHEA:23744"/>
        <dbReference type="ChEBI" id="CHEBI:16810"/>
        <dbReference type="ChEBI" id="CHEBI:29985"/>
        <dbReference type="ChEBI" id="CHEBI:57766"/>
        <dbReference type="ChEBI" id="CHEBI:57980"/>
        <dbReference type="EC" id="2.6.1.9"/>
    </reaction>
</comment>